<feature type="signal peptide" evidence="1">
    <location>
        <begin position="1"/>
        <end position="23"/>
    </location>
</feature>
<evidence type="ECO:0000313" key="3">
    <source>
        <dbReference type="Proteomes" id="UP001159428"/>
    </source>
</evidence>
<dbReference type="Proteomes" id="UP001159428">
    <property type="component" value="Unassembled WGS sequence"/>
</dbReference>
<evidence type="ECO:0000313" key="2">
    <source>
        <dbReference type="EMBL" id="CAH3135685.1"/>
    </source>
</evidence>
<dbReference type="AlphaFoldDB" id="A0AAU9X402"/>
<keyword evidence="1" id="KW-0732">Signal</keyword>
<accession>A0AAU9X402</accession>
<comment type="caution">
    <text evidence="2">The sequence shown here is derived from an EMBL/GenBank/DDBJ whole genome shotgun (WGS) entry which is preliminary data.</text>
</comment>
<name>A0AAU9X402_9CNID</name>
<feature type="chain" id="PRO_5043987065" evidence="1">
    <location>
        <begin position="24"/>
        <end position="91"/>
    </location>
</feature>
<protein>
    <submittedName>
        <fullName evidence="2">Uncharacterized protein</fullName>
    </submittedName>
</protein>
<reference evidence="2 3" key="1">
    <citation type="submission" date="2022-05" db="EMBL/GenBank/DDBJ databases">
        <authorList>
            <consortium name="Genoscope - CEA"/>
            <person name="William W."/>
        </authorList>
    </citation>
    <scope>NUCLEOTIDE SEQUENCE [LARGE SCALE GENOMIC DNA]</scope>
</reference>
<keyword evidence="3" id="KW-1185">Reference proteome</keyword>
<proteinExistence type="predicted"/>
<evidence type="ECO:0000256" key="1">
    <source>
        <dbReference type="SAM" id="SignalP"/>
    </source>
</evidence>
<organism evidence="2 3">
    <name type="scientific">Pocillopora meandrina</name>
    <dbReference type="NCBI Taxonomy" id="46732"/>
    <lineage>
        <taxon>Eukaryota</taxon>
        <taxon>Metazoa</taxon>
        <taxon>Cnidaria</taxon>
        <taxon>Anthozoa</taxon>
        <taxon>Hexacorallia</taxon>
        <taxon>Scleractinia</taxon>
        <taxon>Astrocoeniina</taxon>
        <taxon>Pocilloporidae</taxon>
        <taxon>Pocillopora</taxon>
    </lineage>
</organism>
<dbReference type="EMBL" id="CALNXJ010000029">
    <property type="protein sequence ID" value="CAH3135685.1"/>
    <property type="molecule type" value="Genomic_DNA"/>
</dbReference>
<sequence>MKSSTVFVFFLVFVLNISCPVSAQSNGWRCPFDYSCGKREMSDKTALPQSRFGNRLRSLRNFRRMAEERKERVDARGLNRAAILKAYGNGQ</sequence>
<gene>
    <name evidence="2" type="ORF">PMEA_00015855</name>
</gene>